<feature type="transmembrane region" description="Helical" evidence="2">
    <location>
        <begin position="12"/>
        <end position="31"/>
    </location>
</feature>
<organism evidence="3 4">
    <name type="scientific">Secundilactobacillus collinoides</name>
    <name type="common">Lactobacillus collinoides</name>
    <dbReference type="NCBI Taxonomy" id="33960"/>
    <lineage>
        <taxon>Bacteria</taxon>
        <taxon>Bacillati</taxon>
        <taxon>Bacillota</taxon>
        <taxon>Bacilli</taxon>
        <taxon>Lactobacillales</taxon>
        <taxon>Lactobacillaceae</taxon>
        <taxon>Secundilactobacillus</taxon>
    </lineage>
</organism>
<proteinExistence type="predicted"/>
<evidence type="ECO:0000256" key="1">
    <source>
        <dbReference type="SAM" id="MobiDB-lite"/>
    </source>
</evidence>
<feature type="region of interest" description="Disordered" evidence="1">
    <location>
        <begin position="205"/>
        <end position="228"/>
    </location>
</feature>
<reference evidence="3 4" key="1">
    <citation type="submission" date="2015-02" db="EMBL/GenBank/DDBJ databases">
        <title>Draft genome sequence of Lactobacillus collinoides CUPV2371 isolated from a natural cider, the first genome sequence of a strain of this species.</title>
        <authorList>
            <person name="Puertas A.I."/>
            <person name="Spano G."/>
            <person name="Capozzi V."/>
            <person name="Lamontanara A."/>
            <person name="Orru L."/>
            <person name="Duenas M.T."/>
        </authorList>
    </citation>
    <scope>NUCLEOTIDE SEQUENCE [LARGE SCALE GENOMIC DNA]</scope>
    <source>
        <strain evidence="3 4">237</strain>
    </source>
</reference>
<comment type="caution">
    <text evidence="3">The sequence shown here is derived from an EMBL/GenBank/DDBJ whole genome shotgun (WGS) entry which is preliminary data.</text>
</comment>
<evidence type="ECO:0000313" key="3">
    <source>
        <dbReference type="EMBL" id="KZL39363.1"/>
    </source>
</evidence>
<feature type="transmembrane region" description="Helical" evidence="2">
    <location>
        <begin position="155"/>
        <end position="176"/>
    </location>
</feature>
<keyword evidence="4" id="KW-1185">Reference proteome</keyword>
<accession>A0A161XTA2</accession>
<dbReference type="OrthoDB" id="2328797at2"/>
<sequence length="228" mass="26110">MTKNNMPTDHSHSVSFLWSVLQVLNFFWSLGMAEAFAGNGSLTGGAIDPRWPVVFLLNYLFFRTINYGICHLLGYHAEPKVDEIKVYNREDLTTRSLFLPTIVRSTTAYRRKYQARARIMQLIFETGFILLIPFLTGAVIWVTNWIPGGDNTIRLIFQFILVLSAGYCGAKGYYWLFPRVFSLNTLFIEHGQPIFAHKRVGIDVPSQDSKPAKSSYYSTDSIVKKHRK</sequence>
<keyword evidence="2" id="KW-0812">Transmembrane</keyword>
<dbReference type="PATRIC" id="fig|33960.6.peg.2646"/>
<dbReference type="AlphaFoldDB" id="A0A161XTA2"/>
<keyword evidence="2" id="KW-0472">Membrane</keyword>
<evidence type="ECO:0000313" key="4">
    <source>
        <dbReference type="Proteomes" id="UP000076480"/>
    </source>
</evidence>
<dbReference type="Proteomes" id="UP000076480">
    <property type="component" value="Unassembled WGS sequence"/>
</dbReference>
<name>A0A161XTA2_SECCO</name>
<gene>
    <name evidence="3" type="ORF">TY91_10170</name>
</gene>
<dbReference type="RefSeq" id="WP_056997057.1">
    <property type="nucleotide sequence ID" value="NZ_JYDC01000046.1"/>
</dbReference>
<protein>
    <submittedName>
        <fullName evidence="3">Uncharacterized protein</fullName>
    </submittedName>
</protein>
<dbReference type="EMBL" id="JYDC01000046">
    <property type="protein sequence ID" value="KZL39363.1"/>
    <property type="molecule type" value="Genomic_DNA"/>
</dbReference>
<feature type="transmembrane region" description="Helical" evidence="2">
    <location>
        <begin position="51"/>
        <end position="75"/>
    </location>
</feature>
<evidence type="ECO:0000256" key="2">
    <source>
        <dbReference type="SAM" id="Phobius"/>
    </source>
</evidence>
<feature type="transmembrane region" description="Helical" evidence="2">
    <location>
        <begin position="119"/>
        <end position="143"/>
    </location>
</feature>
<keyword evidence="2" id="KW-1133">Transmembrane helix</keyword>